<keyword evidence="1" id="KW-0732">Signal</keyword>
<evidence type="ECO:0000256" key="1">
    <source>
        <dbReference type="SAM" id="SignalP"/>
    </source>
</evidence>
<feature type="signal peptide" evidence="1">
    <location>
        <begin position="1"/>
        <end position="18"/>
    </location>
</feature>
<accession>A0AAV9ZL09</accession>
<dbReference type="AlphaFoldDB" id="A0AAV9ZL09"/>
<protein>
    <recommendedName>
        <fullName evidence="4">Secreted protein</fullName>
    </recommendedName>
</protein>
<dbReference type="Proteomes" id="UP001362999">
    <property type="component" value="Unassembled WGS sequence"/>
</dbReference>
<feature type="chain" id="PRO_5043922956" description="Secreted protein" evidence="1">
    <location>
        <begin position="19"/>
        <end position="218"/>
    </location>
</feature>
<reference evidence="2 3" key="1">
    <citation type="journal article" date="2024" name="J Genomics">
        <title>Draft genome sequencing and assembly of Favolaschia claudopus CIRM-BRFM 2984 isolated from oak limbs.</title>
        <authorList>
            <person name="Navarro D."/>
            <person name="Drula E."/>
            <person name="Chaduli D."/>
            <person name="Cazenave R."/>
            <person name="Ahrendt S."/>
            <person name="Wang J."/>
            <person name="Lipzen A."/>
            <person name="Daum C."/>
            <person name="Barry K."/>
            <person name="Grigoriev I.V."/>
            <person name="Favel A."/>
            <person name="Rosso M.N."/>
            <person name="Martin F."/>
        </authorList>
    </citation>
    <scope>NUCLEOTIDE SEQUENCE [LARGE SCALE GENOMIC DNA]</scope>
    <source>
        <strain evidence="2 3">CIRM-BRFM 2984</strain>
    </source>
</reference>
<evidence type="ECO:0000313" key="3">
    <source>
        <dbReference type="Proteomes" id="UP001362999"/>
    </source>
</evidence>
<keyword evidence="3" id="KW-1185">Reference proteome</keyword>
<evidence type="ECO:0000313" key="2">
    <source>
        <dbReference type="EMBL" id="KAK6984916.1"/>
    </source>
</evidence>
<sequence>MSCLFFFSLAALFGRTKLLGSTRNLDGVLATRCKSRLGNLRLCGWRAREYRRRYTTFTARSRGPPSFELLRSPIPPFTFGDSPFRLVVWALLDFCAGSGCLRLQVILCLPTHAPNSPLHLLLSRLGRFRPPHLRPCPLYSSTTHSSSTSHSRSIFVLPAFLDSSDVAINEQFSSLVVEGRRGIQSQRKCCVRRLRRTSKLRGLFLTPTEGVFPPCPSI</sequence>
<proteinExistence type="predicted"/>
<comment type="caution">
    <text evidence="2">The sequence shown here is derived from an EMBL/GenBank/DDBJ whole genome shotgun (WGS) entry which is preliminary data.</text>
</comment>
<gene>
    <name evidence="2" type="ORF">R3P38DRAFT_334902</name>
</gene>
<organism evidence="2 3">
    <name type="scientific">Favolaschia claudopus</name>
    <dbReference type="NCBI Taxonomy" id="2862362"/>
    <lineage>
        <taxon>Eukaryota</taxon>
        <taxon>Fungi</taxon>
        <taxon>Dikarya</taxon>
        <taxon>Basidiomycota</taxon>
        <taxon>Agaricomycotina</taxon>
        <taxon>Agaricomycetes</taxon>
        <taxon>Agaricomycetidae</taxon>
        <taxon>Agaricales</taxon>
        <taxon>Marasmiineae</taxon>
        <taxon>Mycenaceae</taxon>
        <taxon>Favolaschia</taxon>
    </lineage>
</organism>
<name>A0AAV9ZL09_9AGAR</name>
<dbReference type="EMBL" id="JAWWNJ010000133">
    <property type="protein sequence ID" value="KAK6984916.1"/>
    <property type="molecule type" value="Genomic_DNA"/>
</dbReference>
<evidence type="ECO:0008006" key="4">
    <source>
        <dbReference type="Google" id="ProtNLM"/>
    </source>
</evidence>